<dbReference type="EMBL" id="JADBGI010000061">
    <property type="protein sequence ID" value="MBE3002461.1"/>
    <property type="molecule type" value="Genomic_DNA"/>
</dbReference>
<feature type="compositionally biased region" description="Gly residues" evidence="1">
    <location>
        <begin position="61"/>
        <end position="72"/>
    </location>
</feature>
<comment type="caution">
    <text evidence="2">The sequence shown here is derived from an EMBL/GenBank/DDBJ whole genome shotgun (WGS) entry which is preliminary data.</text>
</comment>
<evidence type="ECO:0000313" key="2">
    <source>
        <dbReference type="EMBL" id="MBE3002461.1"/>
    </source>
</evidence>
<dbReference type="Proteomes" id="UP000806528">
    <property type="component" value="Unassembled WGS sequence"/>
</dbReference>
<feature type="compositionally biased region" description="Gly residues" evidence="1">
    <location>
        <begin position="142"/>
        <end position="153"/>
    </location>
</feature>
<evidence type="ECO:0000256" key="1">
    <source>
        <dbReference type="SAM" id="MobiDB-lite"/>
    </source>
</evidence>
<feature type="non-terminal residue" evidence="2">
    <location>
        <position position="246"/>
    </location>
</feature>
<keyword evidence="2" id="KW-0540">Nuclease</keyword>
<accession>A0ABR9PF60</accession>
<sequence length="246" mass="23023">AAEFAERGARLYSNFAGFTFEAWGPVSDGERLKAALASFTAPYGTTEKNPDTGAGADGTAASGGTGNAGGSGLDFIPPGEAVTSRYGRTYDALISAMGFAHGHHGHTHIKTKAGAEGTGKGNASGTAGGDAGADPVGDTDGDGPGGSASGGADGPADDGSASGGGCSQPPGTKAVINITVPLSALMGFGFAFKNDTNANGNAGADGAADATGATGPEAAGAAGASGATGSPPGSCPGSGAESGPDP</sequence>
<feature type="non-terminal residue" evidence="2">
    <location>
        <position position="1"/>
    </location>
</feature>
<reference evidence="2 3" key="1">
    <citation type="submission" date="2020-09" db="EMBL/GenBank/DDBJ databases">
        <title>Diversity and distribution of actinomycetes associated with coral in the coast of Hainan.</title>
        <authorList>
            <person name="Li F."/>
        </authorList>
    </citation>
    <scope>NUCLEOTIDE SEQUENCE [LARGE SCALE GENOMIC DNA]</scope>
    <source>
        <strain evidence="2 3">HNM0947</strain>
    </source>
</reference>
<feature type="region of interest" description="Disordered" evidence="1">
    <location>
        <begin position="195"/>
        <end position="246"/>
    </location>
</feature>
<evidence type="ECO:0000313" key="3">
    <source>
        <dbReference type="Proteomes" id="UP000806528"/>
    </source>
</evidence>
<proteinExistence type="predicted"/>
<name>A0ABR9PF60_9ACTN</name>
<gene>
    <name evidence="2" type="ORF">IDM40_27760</name>
</gene>
<dbReference type="GO" id="GO:0004519">
    <property type="term" value="F:endonuclease activity"/>
    <property type="evidence" value="ECO:0007669"/>
    <property type="project" value="UniProtKB-KW"/>
</dbReference>
<keyword evidence="3" id="KW-1185">Reference proteome</keyword>
<keyword evidence="2" id="KW-0378">Hydrolase</keyword>
<protein>
    <submittedName>
        <fullName evidence="2">HNH endonuclease</fullName>
    </submittedName>
</protein>
<keyword evidence="2" id="KW-0255">Endonuclease</keyword>
<feature type="region of interest" description="Disordered" evidence="1">
    <location>
        <begin position="42"/>
        <end position="76"/>
    </location>
</feature>
<feature type="compositionally biased region" description="Low complexity" evidence="1">
    <location>
        <begin position="51"/>
        <end position="60"/>
    </location>
</feature>
<feature type="region of interest" description="Disordered" evidence="1">
    <location>
        <begin position="105"/>
        <end position="168"/>
    </location>
</feature>
<feature type="compositionally biased region" description="Gly residues" evidence="1">
    <location>
        <begin position="116"/>
        <end position="131"/>
    </location>
</feature>
<organism evidence="2 3">
    <name type="scientific">Nocardiopsis coralli</name>
    <dbReference type="NCBI Taxonomy" id="2772213"/>
    <lineage>
        <taxon>Bacteria</taxon>
        <taxon>Bacillati</taxon>
        <taxon>Actinomycetota</taxon>
        <taxon>Actinomycetes</taxon>
        <taxon>Streptosporangiales</taxon>
        <taxon>Nocardiopsidaceae</taxon>
        <taxon>Nocardiopsis</taxon>
    </lineage>
</organism>